<reference evidence="5" key="2">
    <citation type="submission" date="2025-09" db="UniProtKB">
        <authorList>
            <consortium name="Ensembl"/>
        </authorList>
    </citation>
    <scope>IDENTIFICATION</scope>
</reference>
<feature type="compositionally biased region" description="Basic and acidic residues" evidence="3">
    <location>
        <begin position="453"/>
        <end position="462"/>
    </location>
</feature>
<sequence>MWSAFMNGSGLHGGGGAGGGYVPSQGWEFVPCSRMDRADRGRGKSRSPLRRISSPPTVFSQLYEPQFGASPAGGGEGGAGTQLEVLRGQMWPGPEPQQQQQQQQTQHMRLKRKFEDLKKRHVQDKEGWMREKESLLRQVADIQGGENRRILLDLKTVLEEVQAEVKREEEKRSELQLQYTRDRCAWELEKAELKCRIAQLEAREGAGLVQSAAGPGSVASRSTREQHSETSTLRQEREEQRRLLADTHSTAMDLRCRLEHNERDWSREKAELLERFDVERREWESQLKDMQKKIEELYCEVRAKREGTGPDSGRQDISDVVHRLSIRSNSTGSSLLSENSRSEPLSSSSQSEPIRHSPLPGFGRSRNISGSGCVGTDCHHSPCFQADGPCEFNAGGRFTQNDHSQPELVDELISRGTWQQDTVSDRKQAADTAELDAFFHGASGTPQKNVSQDNEKNVHASSRESPLWSEKSYSSDKKKNTTALNAALKEIARVSEELCSYQDEIRKKSGDWRTRSESLCLPEESEILFSHDKIRPELHDSPCDLSQIYDDLRALERENWITLSPDNTWQANREPSTSCSANTTGPDSYRETQTTPGVLSENDTAAPPIPPRMSSWNLSAPTYPDTELHIPESPMSTVRKCHSPCVLVDRKCSSPSIVRKFGAMLQENEGKVLIDGVVASCAVPANTKCNIGCCHNRWSCDASKFTNSKLSTHDTVQKSFSEVNILTAGKDLRSDYSPAVGNLKELQIPPNVKELPVDLLLSSLEISPPSPKLQGSKRNIMLEQKTAEFNRTLFQAEMGHGVEEQDAFTDACSVGCQPVFSATCASDEVLPPRETTFQPHCSDVTTSIMGVHAEVVQSLSTMDSTVHKVQPRRMRCGPEGQEVRINLSSEQSLVGLREATTITSQSPAHHSEVKHKVRTAISPSRKTQHRAATEALFLEPIWPENTLPGQNVDSSSLENESLSGAKPQLARVGVSLQQPSAENKQRPTRQAQPKHVAVPPSQSDSSRPGPRVMNDHPWKHLTLAAYPRPEGSRSNYGAVERILKNYESAARAQQHQSQRGEMSSSPNISVRQEETVTELDMLDMDPLPLPPTLRHTQTSYTQHAQLSSSHSAMGVKEIHLTVQENEESSVSSSSIQKNFSRPTRPANRRLPSRWASRSPTSSSSASSSPSTTPVVPPSLPLQKHTSSFSYSQAFHIETVII</sequence>
<protein>
    <recommendedName>
        <fullName evidence="4">SOGA 1/2-like coiled-coil domain-containing protein</fullName>
    </recommendedName>
</protein>
<dbReference type="PANTHER" id="PTHR15705">
    <property type="entry name" value="MCG7194, ISOFORM CRA_A"/>
    <property type="match status" value="1"/>
</dbReference>
<feature type="coiled-coil region" evidence="2">
    <location>
        <begin position="273"/>
        <end position="307"/>
    </location>
</feature>
<feature type="compositionally biased region" description="Low complexity" evidence="3">
    <location>
        <begin position="1152"/>
        <end position="1173"/>
    </location>
</feature>
<feature type="domain" description="SOGA 1/2-like coiled-coil" evidence="4">
    <location>
        <begin position="252"/>
        <end position="305"/>
    </location>
</feature>
<organism evidence="5 6">
    <name type="scientific">Dicentrarchus labrax</name>
    <name type="common">European seabass</name>
    <name type="synonym">Morone labrax</name>
    <dbReference type="NCBI Taxonomy" id="13489"/>
    <lineage>
        <taxon>Eukaryota</taxon>
        <taxon>Metazoa</taxon>
        <taxon>Chordata</taxon>
        <taxon>Craniata</taxon>
        <taxon>Vertebrata</taxon>
        <taxon>Euteleostomi</taxon>
        <taxon>Actinopterygii</taxon>
        <taxon>Neopterygii</taxon>
        <taxon>Teleostei</taxon>
        <taxon>Neoteleostei</taxon>
        <taxon>Acanthomorphata</taxon>
        <taxon>Eupercaria</taxon>
        <taxon>Moronidae</taxon>
        <taxon>Dicentrarchus</taxon>
    </lineage>
</organism>
<feature type="compositionally biased region" description="Polar residues" evidence="3">
    <location>
        <begin position="1094"/>
        <end position="1111"/>
    </location>
</feature>
<keyword evidence="1 2" id="KW-0175">Coiled coil</keyword>
<accession>A0A8P4KL01</accession>
<feature type="region of interest" description="Disordered" evidence="3">
    <location>
        <begin position="977"/>
        <end position="1015"/>
    </location>
</feature>
<dbReference type="Proteomes" id="UP000694389">
    <property type="component" value="Unassembled WGS sequence"/>
</dbReference>
<reference evidence="5" key="1">
    <citation type="submission" date="2025-08" db="UniProtKB">
        <authorList>
            <consortium name="Ensembl"/>
        </authorList>
    </citation>
    <scope>IDENTIFICATION</scope>
</reference>
<evidence type="ECO:0000256" key="2">
    <source>
        <dbReference type="SAM" id="Coils"/>
    </source>
</evidence>
<feature type="coiled-coil region" evidence="2">
    <location>
        <begin position="151"/>
        <end position="178"/>
    </location>
</feature>
<dbReference type="RefSeq" id="XP_051262982.1">
    <property type="nucleotide sequence ID" value="XM_051407022.1"/>
</dbReference>
<feature type="region of interest" description="Disordered" evidence="3">
    <location>
        <begin position="1049"/>
        <end position="1069"/>
    </location>
</feature>
<proteinExistence type="predicted"/>
<dbReference type="Pfam" id="PF14818">
    <property type="entry name" value="SOGA1-2-like_CC"/>
    <property type="match status" value="1"/>
</dbReference>
<dbReference type="AlphaFoldDB" id="A0A8P4KL01"/>
<feature type="compositionally biased region" description="Basic and acidic residues" evidence="3">
    <location>
        <begin position="222"/>
        <end position="240"/>
    </location>
</feature>
<evidence type="ECO:0000313" key="5">
    <source>
        <dbReference type="Ensembl" id="ENSDLAP00005080049.1"/>
    </source>
</evidence>
<feature type="compositionally biased region" description="Polar residues" evidence="3">
    <location>
        <begin position="571"/>
        <end position="603"/>
    </location>
</feature>
<feature type="region of interest" description="Disordered" evidence="3">
    <location>
        <begin position="571"/>
        <end position="614"/>
    </location>
</feature>
<feature type="compositionally biased region" description="Low complexity" evidence="3">
    <location>
        <begin position="329"/>
        <end position="352"/>
    </location>
</feature>
<feature type="region of interest" description="Disordered" evidence="3">
    <location>
        <begin position="903"/>
        <end position="931"/>
    </location>
</feature>
<dbReference type="InterPro" id="IPR027882">
    <property type="entry name" value="SOGA1/2-like_CC"/>
</dbReference>
<feature type="region of interest" description="Disordered" evidence="3">
    <location>
        <begin position="208"/>
        <end position="240"/>
    </location>
</feature>
<name>A0A8P4KL01_DICLA</name>
<dbReference type="PANTHER" id="PTHR15705:SF1">
    <property type="entry name" value="RIKEN CDNA 9330159F19 GENE"/>
    <property type="match status" value="1"/>
</dbReference>
<dbReference type="Ensembl" id="ENSDLAT00005081555.1">
    <property type="protein sequence ID" value="ENSDLAP00005080049.1"/>
    <property type="gene ID" value="ENSDLAG00005022881.2"/>
</dbReference>
<feature type="compositionally biased region" description="Low complexity" evidence="3">
    <location>
        <begin position="1049"/>
        <end position="1059"/>
    </location>
</feature>
<feature type="compositionally biased region" description="Gly residues" evidence="3">
    <location>
        <begin position="71"/>
        <end position="80"/>
    </location>
</feature>
<evidence type="ECO:0000259" key="4">
    <source>
        <dbReference type="Pfam" id="PF14818"/>
    </source>
</evidence>
<feature type="region of interest" description="Disordered" evidence="3">
    <location>
        <begin position="1083"/>
        <end position="1179"/>
    </location>
</feature>
<dbReference type="GeneTree" id="ENSGT00950000182982"/>
<feature type="compositionally biased region" description="Polar residues" evidence="3">
    <location>
        <begin position="1060"/>
        <end position="1069"/>
    </location>
</feature>
<feature type="compositionally biased region" description="Polar residues" evidence="3">
    <location>
        <begin position="947"/>
        <end position="962"/>
    </location>
</feature>
<feature type="region of interest" description="Disordered" evidence="3">
    <location>
        <begin position="37"/>
        <end position="80"/>
    </location>
</feature>
<gene>
    <name evidence="5" type="primary">LOC127367282</name>
</gene>
<evidence type="ECO:0000313" key="6">
    <source>
        <dbReference type="Proteomes" id="UP000694389"/>
    </source>
</evidence>
<keyword evidence="6" id="KW-1185">Reference proteome</keyword>
<feature type="region of interest" description="Disordered" evidence="3">
    <location>
        <begin position="440"/>
        <end position="474"/>
    </location>
</feature>
<evidence type="ECO:0000256" key="3">
    <source>
        <dbReference type="SAM" id="MobiDB-lite"/>
    </source>
</evidence>
<dbReference type="OrthoDB" id="8948289at2759"/>
<feature type="region of interest" description="Disordered" evidence="3">
    <location>
        <begin position="944"/>
        <end position="964"/>
    </location>
</feature>
<dbReference type="GeneID" id="127367282"/>
<evidence type="ECO:0000256" key="1">
    <source>
        <dbReference type="ARBA" id="ARBA00023054"/>
    </source>
</evidence>
<feature type="region of interest" description="Disordered" evidence="3">
    <location>
        <begin position="329"/>
        <end position="363"/>
    </location>
</feature>